<keyword evidence="3" id="KW-1185">Reference proteome</keyword>
<organism evidence="2 3">
    <name type="scientific">Streptomyces kaniharaensis</name>
    <dbReference type="NCBI Taxonomy" id="212423"/>
    <lineage>
        <taxon>Bacteria</taxon>
        <taxon>Bacillati</taxon>
        <taxon>Actinomycetota</taxon>
        <taxon>Actinomycetes</taxon>
        <taxon>Kitasatosporales</taxon>
        <taxon>Streptomycetaceae</taxon>
        <taxon>Streptomyces</taxon>
    </lineage>
</organism>
<accession>A0A6N7L0H1</accession>
<evidence type="ECO:0000259" key="1">
    <source>
        <dbReference type="Pfam" id="PF08940"/>
    </source>
</evidence>
<sequence length="81" mass="9046">MKAAVGDRIIVQGTRPGAARRDGEIVGLHHPDGSPPYDVRWSDNDRVTEYFPGPDTRIHHYHHKDEDAAVTVPPNPHLFAD</sequence>
<name>A0A6N7L0H1_9ACTN</name>
<protein>
    <submittedName>
        <fullName evidence="2">DUF1918 domain-containing protein</fullName>
    </submittedName>
</protein>
<dbReference type="OrthoDB" id="4828144at2"/>
<dbReference type="EMBL" id="WBOF01000003">
    <property type="protein sequence ID" value="MQS17131.1"/>
    <property type="molecule type" value="Genomic_DNA"/>
</dbReference>
<dbReference type="Proteomes" id="UP000450000">
    <property type="component" value="Unassembled WGS sequence"/>
</dbReference>
<gene>
    <name evidence="2" type="ORF">F7Q99_34345</name>
</gene>
<dbReference type="Pfam" id="PF08940">
    <property type="entry name" value="DUF1918"/>
    <property type="match status" value="1"/>
</dbReference>
<evidence type="ECO:0000313" key="3">
    <source>
        <dbReference type="Proteomes" id="UP000450000"/>
    </source>
</evidence>
<feature type="domain" description="DUF1918" evidence="1">
    <location>
        <begin position="1"/>
        <end position="58"/>
    </location>
</feature>
<comment type="caution">
    <text evidence="2">The sequence shown here is derived from an EMBL/GenBank/DDBJ whole genome shotgun (WGS) entry which is preliminary data.</text>
</comment>
<proteinExistence type="predicted"/>
<evidence type="ECO:0000313" key="2">
    <source>
        <dbReference type="EMBL" id="MQS17131.1"/>
    </source>
</evidence>
<reference evidence="2 3" key="1">
    <citation type="submission" date="2019-09" db="EMBL/GenBank/DDBJ databases">
        <title>Genome Sequences of Streptomyces kaniharaensis ATCC 21070.</title>
        <authorList>
            <person name="Zhu W."/>
            <person name="De Crecy-Lagard V."/>
            <person name="Richards N.G."/>
        </authorList>
    </citation>
    <scope>NUCLEOTIDE SEQUENCE [LARGE SCALE GENOMIC DNA]</scope>
    <source>
        <strain evidence="2 3">SF-557</strain>
    </source>
</reference>
<dbReference type="Gene3D" id="2.30.30.440">
    <property type="entry name" value="Domain of unknown function DUF1918"/>
    <property type="match status" value="1"/>
</dbReference>
<dbReference type="InterPro" id="IPR015035">
    <property type="entry name" value="DUF1918"/>
</dbReference>
<dbReference type="SUPFAM" id="SSF50118">
    <property type="entry name" value="Cell growth inhibitor/plasmid maintenance toxic component"/>
    <property type="match status" value="1"/>
</dbReference>
<dbReference type="AlphaFoldDB" id="A0A6N7L0H1"/>
<dbReference type="RefSeq" id="WP_153469141.1">
    <property type="nucleotide sequence ID" value="NZ_WBOF01000003.1"/>
</dbReference>